<reference evidence="1 2" key="1">
    <citation type="journal article" date="2022" name="New Phytol.">
        <title>Ecological generalism drives hyperdiversity of secondary metabolite gene clusters in xylarialean endophytes.</title>
        <authorList>
            <person name="Franco M.E.E."/>
            <person name="Wisecaver J.H."/>
            <person name="Arnold A.E."/>
            <person name="Ju Y.M."/>
            <person name="Slot J.C."/>
            <person name="Ahrendt S."/>
            <person name="Moore L.P."/>
            <person name="Eastman K.E."/>
            <person name="Scott K."/>
            <person name="Konkel Z."/>
            <person name="Mondo S.J."/>
            <person name="Kuo A."/>
            <person name="Hayes R.D."/>
            <person name="Haridas S."/>
            <person name="Andreopoulos B."/>
            <person name="Riley R."/>
            <person name="LaButti K."/>
            <person name="Pangilinan J."/>
            <person name="Lipzen A."/>
            <person name="Amirebrahimi M."/>
            <person name="Yan J."/>
            <person name="Adam C."/>
            <person name="Keymanesh K."/>
            <person name="Ng V."/>
            <person name="Louie K."/>
            <person name="Northen T."/>
            <person name="Drula E."/>
            <person name="Henrissat B."/>
            <person name="Hsieh H.M."/>
            <person name="Youens-Clark K."/>
            <person name="Lutzoni F."/>
            <person name="Miadlikowska J."/>
            <person name="Eastwood D.C."/>
            <person name="Hamelin R.C."/>
            <person name="Grigoriev I.V."/>
            <person name="U'Ren J.M."/>
        </authorList>
    </citation>
    <scope>NUCLEOTIDE SEQUENCE [LARGE SCALE GENOMIC DNA]</scope>
    <source>
        <strain evidence="1 2">ER1909</strain>
    </source>
</reference>
<sequence length="521" mass="57469">MVLDTLRRATQPSGYPVDNPTQSFWLENPPCPELMNLKMDVPYNRADTVIIGSGMTAAAVAFSIMREHARNNQEAPTVVVLEARGLSSGATGRHDGSINSAPHELFHQLILADHEPEQAADIVRFAFEGPWAIKQLCDSKGWDEAQCHEGDAVEFYLTEEDRKFALEKVLNLRQYVPEIRTRMWTAEEAQHEFGVSRRVKGALTYADGKLNPLGFVTCVWKELLEKYHERFYIRTHTPVLSINTPQNWQYRYEAVTSDGIIRCNNIVHATNAFATQLVPGLRGKLTGSLGGMSMRILPSTQYLKSDCNRPSWCSIVWGDIFEGANSRAAQESEANEEPGKLILGGGQSFSEGWPANLFGVWDDSQTGAAALESISKAFPRIFDDPKLDDVSQEHTQSWSGVVGITGDILPFVGRLNVLQTNRTSEPQSELIRSSGEYIAAGFSSGGTIWSWLSGTALGIQIAGTATDEVEGIPGRPDGALKKWFPRELCVSSRRLQDVSLECVATGLSHDDYICRQGVNSG</sequence>
<evidence type="ECO:0000313" key="1">
    <source>
        <dbReference type="EMBL" id="KAI6084207.1"/>
    </source>
</evidence>
<gene>
    <name evidence="1" type="ORF">F4821DRAFT_280295</name>
</gene>
<dbReference type="EMBL" id="MU394340">
    <property type="protein sequence ID" value="KAI6084207.1"/>
    <property type="molecule type" value="Genomic_DNA"/>
</dbReference>
<name>A0ACC0CV69_9PEZI</name>
<evidence type="ECO:0000313" key="2">
    <source>
        <dbReference type="Proteomes" id="UP001497680"/>
    </source>
</evidence>
<comment type="caution">
    <text evidence="1">The sequence shown here is derived from an EMBL/GenBank/DDBJ whole genome shotgun (WGS) entry which is preliminary data.</text>
</comment>
<protein>
    <submittedName>
        <fullName evidence="1">FAD dependent oxidoreductase-domain-containing protein</fullName>
    </submittedName>
</protein>
<dbReference type="Proteomes" id="UP001497680">
    <property type="component" value="Unassembled WGS sequence"/>
</dbReference>
<organism evidence="1 2">
    <name type="scientific">Hypoxylon rubiginosum</name>
    <dbReference type="NCBI Taxonomy" id="110542"/>
    <lineage>
        <taxon>Eukaryota</taxon>
        <taxon>Fungi</taxon>
        <taxon>Dikarya</taxon>
        <taxon>Ascomycota</taxon>
        <taxon>Pezizomycotina</taxon>
        <taxon>Sordariomycetes</taxon>
        <taxon>Xylariomycetidae</taxon>
        <taxon>Xylariales</taxon>
        <taxon>Hypoxylaceae</taxon>
        <taxon>Hypoxylon</taxon>
    </lineage>
</organism>
<proteinExistence type="predicted"/>
<keyword evidence="2" id="KW-1185">Reference proteome</keyword>
<accession>A0ACC0CV69</accession>